<protein>
    <submittedName>
        <fullName evidence="1">Uncharacterized protein</fullName>
    </submittedName>
</protein>
<proteinExistence type="predicted"/>
<gene>
    <name evidence="1" type="ORF">H2198_010193</name>
</gene>
<name>A0ACC2ZSC6_9EURO</name>
<organism evidence="1 2">
    <name type="scientific">Neophaeococcomyces mojaviensis</name>
    <dbReference type="NCBI Taxonomy" id="3383035"/>
    <lineage>
        <taxon>Eukaryota</taxon>
        <taxon>Fungi</taxon>
        <taxon>Dikarya</taxon>
        <taxon>Ascomycota</taxon>
        <taxon>Pezizomycotina</taxon>
        <taxon>Eurotiomycetes</taxon>
        <taxon>Chaetothyriomycetidae</taxon>
        <taxon>Chaetothyriales</taxon>
        <taxon>Chaetothyriales incertae sedis</taxon>
        <taxon>Neophaeococcomyces</taxon>
    </lineage>
</organism>
<evidence type="ECO:0000313" key="2">
    <source>
        <dbReference type="Proteomes" id="UP001172386"/>
    </source>
</evidence>
<dbReference type="Proteomes" id="UP001172386">
    <property type="component" value="Unassembled WGS sequence"/>
</dbReference>
<reference evidence="1" key="1">
    <citation type="submission" date="2022-10" db="EMBL/GenBank/DDBJ databases">
        <title>Culturing micro-colonial fungi from biological soil crusts in the Mojave desert and describing Neophaeococcomyces mojavensis, and introducing the new genera and species Taxawa tesnikishii.</title>
        <authorList>
            <person name="Kurbessoian T."/>
            <person name="Stajich J.E."/>
        </authorList>
    </citation>
    <scope>NUCLEOTIDE SEQUENCE</scope>
    <source>
        <strain evidence="1">JES_112</strain>
    </source>
</reference>
<accession>A0ACC2ZSC6</accession>
<comment type="caution">
    <text evidence="1">The sequence shown here is derived from an EMBL/GenBank/DDBJ whole genome shotgun (WGS) entry which is preliminary data.</text>
</comment>
<dbReference type="EMBL" id="JAPDRQ010000336">
    <property type="protein sequence ID" value="KAJ9650506.1"/>
    <property type="molecule type" value="Genomic_DNA"/>
</dbReference>
<sequence length="712" mass="80592">MAYDVRPRYSLLIYVCSCILTAVTNAFYIPGYSIKSYKQDENIPLLVNKIYSDNTQLQYAYFDLPFVCPPTGNRRHDSSWASGQSLSLNLGEVLRGDRIKNSDFEINMSQDVECAYLCDRVVDGYSIQWAQQLIEDGYVTEWILDNLPGATSFVTIDRKRKYYAAGFKLGYKDYDMVTGKPAYYLNNHFTMVVRWRKAPGSAGEHGGKVVTGFEVYTKSIDKDQRNMTGCPADVSEEHSPLPLYILPNSTDLTEQYPDSSYIPQVPTDLSQVSMTIPYTYSVYFREEHDVEWANRWDLYFSDQEESTTTHWLAIVNSVIISSVLGAVCMIIWVRTTSGDTKGRGDGILEDAKLRPRKRSEKKTYGLLEKEGNVIVDDDLSDEEGMEDVTGWKLLHADVFRPPPYAGLLAPLIGSGMQLVCMTAGLLSLSCLGVLNPSWRGGFITVGIVLFFFAGGFSGYFSARIYKTFGGQNYRKNTLMTALLFPGLLFSLIFFLNLFTWAQASSTALPFTTLLALIFLWLLVQLPLVHLGSYYGFYRSKPYAHPTRTSAVPRQIPSENTTWYSRNQFVLSLLAGLIPFAVLFIELLFVFKTLYLDKSSYYYVFGFLSIITFLLAITIGETVIITLYIQLCAESYHWWWTSFLTGGSSAVWIFVYMTWYYWTKLHIDGFVSSLLFFSYGGLACLVYGLATGTIGFLVGYAFVRRIYGGVKVD</sequence>
<evidence type="ECO:0000313" key="1">
    <source>
        <dbReference type="EMBL" id="KAJ9650506.1"/>
    </source>
</evidence>
<keyword evidence="2" id="KW-1185">Reference proteome</keyword>